<protein>
    <submittedName>
        <fullName evidence="3">SAC3/GANP family protein</fullName>
    </submittedName>
</protein>
<feature type="compositionally biased region" description="Polar residues" evidence="1">
    <location>
        <begin position="177"/>
        <end position="198"/>
    </location>
</feature>
<accession>A0AAD9DIC9</accession>
<keyword evidence="4" id="KW-1185">Reference proteome</keyword>
<evidence type="ECO:0000259" key="2">
    <source>
        <dbReference type="Pfam" id="PF03399"/>
    </source>
</evidence>
<evidence type="ECO:0000313" key="4">
    <source>
        <dbReference type="Proteomes" id="UP001224775"/>
    </source>
</evidence>
<organism evidence="3 4">
    <name type="scientific">Skeletonema marinoi</name>
    <dbReference type="NCBI Taxonomy" id="267567"/>
    <lineage>
        <taxon>Eukaryota</taxon>
        <taxon>Sar</taxon>
        <taxon>Stramenopiles</taxon>
        <taxon>Ochrophyta</taxon>
        <taxon>Bacillariophyta</taxon>
        <taxon>Coscinodiscophyceae</taxon>
        <taxon>Thalassiosirophycidae</taxon>
        <taxon>Thalassiosirales</taxon>
        <taxon>Skeletonemataceae</taxon>
        <taxon>Skeletonema</taxon>
        <taxon>Skeletonema marinoi-dohrnii complex</taxon>
    </lineage>
</organism>
<dbReference type="Pfam" id="PF03399">
    <property type="entry name" value="SAC3_GANP"/>
    <property type="match status" value="1"/>
</dbReference>
<dbReference type="InterPro" id="IPR045107">
    <property type="entry name" value="SAC3/GANP/THP3"/>
</dbReference>
<feature type="compositionally biased region" description="Polar residues" evidence="1">
    <location>
        <begin position="151"/>
        <end position="163"/>
    </location>
</feature>
<evidence type="ECO:0000256" key="1">
    <source>
        <dbReference type="SAM" id="MobiDB-lite"/>
    </source>
</evidence>
<dbReference type="EMBL" id="JATAAI010000001">
    <property type="protein sequence ID" value="KAK1748946.1"/>
    <property type="molecule type" value="Genomic_DNA"/>
</dbReference>
<dbReference type="PANTHER" id="PTHR12436">
    <property type="entry name" value="80 KDA MCM3-ASSOCIATED PROTEIN"/>
    <property type="match status" value="1"/>
</dbReference>
<dbReference type="Proteomes" id="UP001224775">
    <property type="component" value="Unassembled WGS sequence"/>
</dbReference>
<dbReference type="PANTHER" id="PTHR12436:SF4">
    <property type="entry name" value="LEUKOCYTE RECEPTOR CLUSTER MEMBER 8"/>
    <property type="match status" value="1"/>
</dbReference>
<evidence type="ECO:0000313" key="3">
    <source>
        <dbReference type="EMBL" id="KAK1748946.1"/>
    </source>
</evidence>
<dbReference type="Gene3D" id="1.25.40.990">
    <property type="match status" value="1"/>
</dbReference>
<feature type="region of interest" description="Disordered" evidence="1">
    <location>
        <begin position="151"/>
        <end position="247"/>
    </location>
</feature>
<feature type="region of interest" description="Disordered" evidence="1">
    <location>
        <begin position="1"/>
        <end position="20"/>
    </location>
</feature>
<gene>
    <name evidence="3" type="ORF">QTG54_000885</name>
</gene>
<feature type="domain" description="SAC3/GANP/THP3 conserved" evidence="2">
    <location>
        <begin position="361"/>
        <end position="587"/>
    </location>
</feature>
<reference evidence="3" key="1">
    <citation type="submission" date="2023-06" db="EMBL/GenBank/DDBJ databases">
        <title>Survivors Of The Sea: Transcriptome response of Skeletonema marinoi to long-term dormancy.</title>
        <authorList>
            <person name="Pinder M.I.M."/>
            <person name="Kourtchenko O."/>
            <person name="Robertson E.K."/>
            <person name="Larsson T."/>
            <person name="Maumus F."/>
            <person name="Osuna-Cruz C.M."/>
            <person name="Vancaester E."/>
            <person name="Stenow R."/>
            <person name="Vandepoele K."/>
            <person name="Ploug H."/>
            <person name="Bruchert V."/>
            <person name="Godhe A."/>
            <person name="Topel M."/>
        </authorList>
    </citation>
    <scope>NUCLEOTIDE SEQUENCE</scope>
    <source>
        <strain evidence="3">R05AC</strain>
    </source>
</reference>
<dbReference type="GO" id="GO:0005634">
    <property type="term" value="C:nucleus"/>
    <property type="evidence" value="ECO:0007669"/>
    <property type="project" value="TreeGrafter"/>
</dbReference>
<comment type="caution">
    <text evidence="3">The sequence shown here is derived from an EMBL/GenBank/DDBJ whole genome shotgun (WGS) entry which is preliminary data.</text>
</comment>
<feature type="compositionally biased region" description="Polar residues" evidence="1">
    <location>
        <begin position="205"/>
        <end position="215"/>
    </location>
</feature>
<feature type="compositionally biased region" description="Low complexity" evidence="1">
    <location>
        <begin position="233"/>
        <end position="247"/>
    </location>
</feature>
<proteinExistence type="predicted"/>
<feature type="region of interest" description="Disordered" evidence="1">
    <location>
        <begin position="113"/>
        <end position="134"/>
    </location>
</feature>
<dbReference type="AlphaFoldDB" id="A0AAD9DIC9"/>
<name>A0AAD9DIC9_9STRA</name>
<sequence>MDSSNFNFTQQPSSSAAATGSQVWNGQQWVSNAAAPPAASTIIKHGKTHTQLVQHYTNYYHLWNAQAEKARLACAAVPGDSEAIQREKWATYYSTNSAALAHYHLGISQGGAVPFQRAQSPPPPPPSAAQTPAVATQQTAASAHQIQTGTVAVSSNVPASPQEAQKKKSRWAKVESTEPSNQDSNGKLSRQDSNSVYNNFVPERGNQNTVTSVSSVGKKRKFEPYNSTLSANDSYYGPSSSGADSSSIKAEDEYIPFGLDMPLGGTKSAKKKKQKQKGFASLAENGFDQDHSTLSERAQRFRGEGGISSASKTKSTVANVEKYMGKGVIGGSNQQLTEEDYVAMTVRGTCQVLEKHYLRLTSPPKAELVRPQPILAKHLKNLKKSWKKGRIHKGTQRDYNWYCSQFKALRQDLTVQRIFNAFAVDVYETHAKIALEEDDINEYNQSQTQLKELYDSINGHENEEGNEGALKNMNEFVSYRIIYYVFLSGNKKYEGGSSDVLKIIHKLSPEQRTDPFIQHSLLVRAAVADNDYHKFFQLQDSAPNMSDYLMDKIVPSIRQSALQTICKAYRPSVSTSFVLRGLGFNPDDKQEYLSGKAWMESCGCKFEGDNLITKDTLLRESSSAVKNSLI</sequence>
<dbReference type="InterPro" id="IPR005062">
    <property type="entry name" value="SAC3/GANP/THP3_conserved"/>
</dbReference>
<dbReference type="FunFam" id="1.25.40.990:FF:000052">
    <property type="entry name" value="Predicted protein"/>
    <property type="match status" value="1"/>
</dbReference>